<dbReference type="GO" id="GO:0071819">
    <property type="term" value="C:DUBm complex"/>
    <property type="evidence" value="ECO:0007669"/>
    <property type="project" value="UniProtKB-ARBA"/>
</dbReference>
<dbReference type="PANTHER" id="PTHR46367">
    <property type="entry name" value="ATAXIN-7-LIKE PROTEIN 3"/>
    <property type="match status" value="1"/>
</dbReference>
<keyword evidence="9" id="KW-0539">Nucleus</keyword>
<dbReference type="GO" id="GO:0003713">
    <property type="term" value="F:transcription coactivator activity"/>
    <property type="evidence" value="ECO:0007669"/>
    <property type="project" value="TreeGrafter"/>
</dbReference>
<evidence type="ECO:0000256" key="11">
    <source>
        <dbReference type="SAM" id="MobiDB-lite"/>
    </source>
</evidence>
<dbReference type="GO" id="GO:0000124">
    <property type="term" value="C:SAGA complex"/>
    <property type="evidence" value="ECO:0007669"/>
    <property type="project" value="TreeGrafter"/>
</dbReference>
<evidence type="ECO:0000256" key="8">
    <source>
        <dbReference type="ARBA" id="ARBA00023163"/>
    </source>
</evidence>
<feature type="compositionally biased region" description="Basic residues" evidence="11">
    <location>
        <begin position="160"/>
        <end position="169"/>
    </location>
</feature>
<sequence length="169" mass="18885">MAVKSPPISPDLLAASLDILFQDLIDQESKSVYFELHRAIKLGYYTALYPPTDPILKQTAQSVTTTPVVDIFGQGQSAKKVVDCICPQCKRTLAATRLAPHLEKCMGMGRNSSRIASRRIQASGRQAAILGDQEPENEYESDEYVPNDSKKQKFNSNLKNNRKIQKEKK</sequence>
<proteinExistence type="inferred from homology"/>
<evidence type="ECO:0000256" key="1">
    <source>
        <dbReference type="ARBA" id="ARBA00004123"/>
    </source>
</evidence>
<feature type="compositionally biased region" description="Acidic residues" evidence="11">
    <location>
        <begin position="133"/>
        <end position="145"/>
    </location>
</feature>
<reference evidence="12 13" key="1">
    <citation type="journal article" date="2023" name="BMC Biol.">
        <title>The compact genome of the sponge Oopsacas minuta (Hexactinellida) is lacking key metazoan core genes.</title>
        <authorList>
            <person name="Santini S."/>
            <person name="Schenkelaars Q."/>
            <person name="Jourda C."/>
            <person name="Duchesne M."/>
            <person name="Belahbib H."/>
            <person name="Rocher C."/>
            <person name="Selva M."/>
            <person name="Riesgo A."/>
            <person name="Vervoort M."/>
            <person name="Leys S.P."/>
            <person name="Kodjabachian L."/>
            <person name="Le Bivic A."/>
            <person name="Borchiellini C."/>
            <person name="Claverie J.M."/>
            <person name="Renard E."/>
        </authorList>
    </citation>
    <scope>NUCLEOTIDE SEQUENCE [LARGE SCALE GENOMIC DNA]</scope>
    <source>
        <strain evidence="12">SPO-2</strain>
    </source>
</reference>
<gene>
    <name evidence="12" type="ORF">LOD99_1306</name>
</gene>
<dbReference type="PANTHER" id="PTHR46367:SF1">
    <property type="entry name" value="ATAXIN-7-LIKE PROTEIN 3"/>
    <property type="match status" value="1"/>
</dbReference>
<dbReference type="InterPro" id="IPR013246">
    <property type="entry name" value="SAGA_su_Sgf11"/>
</dbReference>
<dbReference type="Pfam" id="PF08209">
    <property type="entry name" value="Sgf11"/>
    <property type="match status" value="1"/>
</dbReference>
<keyword evidence="7 10" id="KW-0010">Activator</keyword>
<dbReference type="GO" id="GO:0006357">
    <property type="term" value="P:regulation of transcription by RNA polymerase II"/>
    <property type="evidence" value="ECO:0007669"/>
    <property type="project" value="TreeGrafter"/>
</dbReference>
<comment type="subcellular location">
    <subcellularLocation>
        <location evidence="1 10">Nucleus</location>
    </subcellularLocation>
</comment>
<evidence type="ECO:0000256" key="5">
    <source>
        <dbReference type="ARBA" id="ARBA00022853"/>
    </source>
</evidence>
<keyword evidence="8" id="KW-0804">Transcription</keyword>
<keyword evidence="3" id="KW-0863">Zinc-finger</keyword>
<dbReference type="EMBL" id="JAKMXF010000144">
    <property type="protein sequence ID" value="KAI6656510.1"/>
    <property type="molecule type" value="Genomic_DNA"/>
</dbReference>
<dbReference type="GO" id="GO:0008270">
    <property type="term" value="F:zinc ion binding"/>
    <property type="evidence" value="ECO:0007669"/>
    <property type="project" value="UniProtKB-KW"/>
</dbReference>
<evidence type="ECO:0000256" key="3">
    <source>
        <dbReference type="ARBA" id="ARBA00022771"/>
    </source>
</evidence>
<comment type="subunit">
    <text evidence="10">Component of some SAGA transcription coactivator-HAT complexes.</text>
</comment>
<keyword evidence="4" id="KW-0862">Zinc</keyword>
<dbReference type="Gene3D" id="3.30.160.60">
    <property type="entry name" value="Classic Zinc Finger"/>
    <property type="match status" value="1"/>
</dbReference>
<dbReference type="AlphaFoldDB" id="A0AAV7K6K4"/>
<evidence type="ECO:0000313" key="12">
    <source>
        <dbReference type="EMBL" id="KAI6656510.1"/>
    </source>
</evidence>
<dbReference type="FunFam" id="3.30.160.60:FF:000118">
    <property type="entry name" value="Ataxin-7-like protein 3"/>
    <property type="match status" value="1"/>
</dbReference>
<comment type="function">
    <text evidence="10">Component of the transcription regulatory histone acetylation (HAT) complex SAGA, a multiprotein complex that activates transcription by remodeling chromatin and mediating histone acetylation and deubiquitination. Within the SAGA complex, participates in a subcomplex that specifically deubiquitinates histone H2B. The SAGA complex is recruited to specific gene promoters by activators, where it is required for transcription.</text>
</comment>
<keyword evidence="2" id="KW-0479">Metal-binding</keyword>
<feature type="region of interest" description="Disordered" evidence="11">
    <location>
        <begin position="127"/>
        <end position="169"/>
    </location>
</feature>
<evidence type="ECO:0000256" key="4">
    <source>
        <dbReference type="ARBA" id="ARBA00022833"/>
    </source>
</evidence>
<evidence type="ECO:0000256" key="9">
    <source>
        <dbReference type="ARBA" id="ARBA00023242"/>
    </source>
</evidence>
<dbReference type="InterPro" id="IPR051078">
    <property type="entry name" value="SGF11"/>
</dbReference>
<accession>A0AAV7K6K4</accession>
<evidence type="ECO:0000256" key="6">
    <source>
        <dbReference type="ARBA" id="ARBA00023015"/>
    </source>
</evidence>
<keyword evidence="13" id="KW-1185">Reference proteome</keyword>
<evidence type="ECO:0000256" key="2">
    <source>
        <dbReference type="ARBA" id="ARBA00022723"/>
    </source>
</evidence>
<evidence type="ECO:0000313" key="13">
    <source>
        <dbReference type="Proteomes" id="UP001165289"/>
    </source>
</evidence>
<evidence type="ECO:0000256" key="10">
    <source>
        <dbReference type="RuleBase" id="RU261113"/>
    </source>
</evidence>
<evidence type="ECO:0000256" key="7">
    <source>
        <dbReference type="ARBA" id="ARBA00023159"/>
    </source>
</evidence>
<protein>
    <recommendedName>
        <fullName evidence="10">SAGA-associated factor 11</fullName>
    </recommendedName>
</protein>
<name>A0AAV7K6K4_9METZ</name>
<keyword evidence="5" id="KW-0156">Chromatin regulator</keyword>
<keyword evidence="6" id="KW-0805">Transcription regulation</keyword>
<dbReference type="Proteomes" id="UP001165289">
    <property type="component" value="Unassembled WGS sequence"/>
</dbReference>
<organism evidence="12 13">
    <name type="scientific">Oopsacas minuta</name>
    <dbReference type="NCBI Taxonomy" id="111878"/>
    <lineage>
        <taxon>Eukaryota</taxon>
        <taxon>Metazoa</taxon>
        <taxon>Porifera</taxon>
        <taxon>Hexactinellida</taxon>
        <taxon>Hexasterophora</taxon>
        <taxon>Lyssacinosida</taxon>
        <taxon>Leucopsacidae</taxon>
        <taxon>Oopsacas</taxon>
    </lineage>
</organism>
<comment type="similarity">
    <text evidence="10">Belongs to the SGF11 family.</text>
</comment>
<comment type="caution">
    <text evidence="12">The sequence shown here is derived from an EMBL/GenBank/DDBJ whole genome shotgun (WGS) entry which is preliminary data.</text>
</comment>
<dbReference type="GO" id="GO:0006325">
    <property type="term" value="P:chromatin organization"/>
    <property type="evidence" value="ECO:0007669"/>
    <property type="project" value="UniProtKB-KW"/>
</dbReference>